<reference evidence="2 3" key="1">
    <citation type="submission" date="2020-05" db="EMBL/GenBank/DDBJ databases">
        <title>Genome Sequencing of Type Strains.</title>
        <authorList>
            <person name="Lemaire J.F."/>
            <person name="Inderbitzin P."/>
            <person name="Gregorio O.A."/>
            <person name="Collins S.B."/>
            <person name="Wespe N."/>
            <person name="Knight-Connoni V."/>
        </authorList>
    </citation>
    <scope>NUCLEOTIDE SEQUENCE [LARGE SCALE GENOMIC DNA]</scope>
    <source>
        <strain evidence="2 3">DSM 19942</strain>
    </source>
</reference>
<dbReference type="Pfam" id="PF00899">
    <property type="entry name" value="ThiF"/>
    <property type="match status" value="1"/>
</dbReference>
<evidence type="ECO:0000313" key="3">
    <source>
        <dbReference type="Proteomes" id="UP000577724"/>
    </source>
</evidence>
<dbReference type="SUPFAM" id="SSF69572">
    <property type="entry name" value="Activating enzymes of the ubiquitin-like proteins"/>
    <property type="match status" value="1"/>
</dbReference>
<dbReference type="EMBL" id="JABMCC010000089">
    <property type="protein sequence ID" value="NUU52996.1"/>
    <property type="molecule type" value="Genomic_DNA"/>
</dbReference>
<evidence type="ECO:0000313" key="2">
    <source>
        <dbReference type="EMBL" id="NUU52996.1"/>
    </source>
</evidence>
<keyword evidence="3" id="KW-1185">Reference proteome</keyword>
<proteinExistence type="predicted"/>
<comment type="caution">
    <text evidence="2">The sequence shown here is derived from an EMBL/GenBank/DDBJ whole genome shotgun (WGS) entry which is preliminary data.</text>
</comment>
<dbReference type="InterPro" id="IPR000594">
    <property type="entry name" value="ThiF_NAD_FAD-bd"/>
</dbReference>
<accession>A0ABX2MDH7</accession>
<name>A0ABX2MDH7_9BACL</name>
<sequence>MITFSSDFKPYFQIVQLGCGANGSAVIQQITQLMNIFGIRGSYMIADPDTVEEHNLKNQLFLPKDIDQKKATVLARRYGNHYNVPVFSYTQGYVDSEQILSNLFNDDYLNLGFCQLKIPILIGCVDNNFSRQLMHRYFLSQEDLIYIDVGVEGSRVPQDERTMSQWTTEEMTDFLATGWTGQVVCGLRWKGETILDPVCTEFPDMLEDEDPIGPSEMACSQLISKEPQKLLTNKYAALEVVSYFNSLFSELSLPNHKSYLTLKHKCKVKVYPVEFSRLLGTE</sequence>
<dbReference type="Proteomes" id="UP000577724">
    <property type="component" value="Unassembled WGS sequence"/>
</dbReference>
<protein>
    <submittedName>
        <fullName evidence="2">Thiamine biosynthesis protein ThiF</fullName>
    </submittedName>
</protein>
<dbReference type="GeneID" id="97129588"/>
<gene>
    <name evidence="2" type="ORF">HP548_02655</name>
</gene>
<feature type="domain" description="THIF-type NAD/FAD binding fold" evidence="1">
    <location>
        <begin position="14"/>
        <end position="141"/>
    </location>
</feature>
<dbReference type="RefSeq" id="WP_175380806.1">
    <property type="nucleotide sequence ID" value="NZ_CBCRYD010000054.1"/>
</dbReference>
<organism evidence="2 3">
    <name type="scientific">Paenibacillus taichungensis</name>
    <dbReference type="NCBI Taxonomy" id="484184"/>
    <lineage>
        <taxon>Bacteria</taxon>
        <taxon>Bacillati</taxon>
        <taxon>Bacillota</taxon>
        <taxon>Bacilli</taxon>
        <taxon>Bacillales</taxon>
        <taxon>Paenibacillaceae</taxon>
        <taxon>Paenibacillus</taxon>
    </lineage>
</organism>
<dbReference type="InterPro" id="IPR035985">
    <property type="entry name" value="Ubiquitin-activating_enz"/>
</dbReference>
<dbReference type="Gene3D" id="3.40.50.720">
    <property type="entry name" value="NAD(P)-binding Rossmann-like Domain"/>
    <property type="match status" value="1"/>
</dbReference>
<evidence type="ECO:0000259" key="1">
    <source>
        <dbReference type="Pfam" id="PF00899"/>
    </source>
</evidence>